<dbReference type="Gene3D" id="3.80.10.10">
    <property type="entry name" value="Ribonuclease Inhibitor"/>
    <property type="match status" value="1"/>
</dbReference>
<dbReference type="AlphaFoldDB" id="A0AAD7ISL0"/>
<accession>A0AAD7ISL0</accession>
<dbReference type="EMBL" id="JARJLG010000085">
    <property type="protein sequence ID" value="KAJ7749597.1"/>
    <property type="molecule type" value="Genomic_DNA"/>
</dbReference>
<evidence type="ECO:0000313" key="1">
    <source>
        <dbReference type="EMBL" id="KAJ7749597.1"/>
    </source>
</evidence>
<proteinExistence type="predicted"/>
<gene>
    <name evidence="1" type="ORF">DFH07DRAFT_828990</name>
</gene>
<reference evidence="1" key="1">
    <citation type="submission" date="2023-03" db="EMBL/GenBank/DDBJ databases">
        <title>Massive genome expansion in bonnet fungi (Mycena s.s.) driven by repeated elements and novel gene families across ecological guilds.</title>
        <authorList>
            <consortium name="Lawrence Berkeley National Laboratory"/>
            <person name="Harder C.B."/>
            <person name="Miyauchi S."/>
            <person name="Viragh M."/>
            <person name="Kuo A."/>
            <person name="Thoen E."/>
            <person name="Andreopoulos B."/>
            <person name="Lu D."/>
            <person name="Skrede I."/>
            <person name="Drula E."/>
            <person name="Henrissat B."/>
            <person name="Morin E."/>
            <person name="Kohler A."/>
            <person name="Barry K."/>
            <person name="LaButti K."/>
            <person name="Morin E."/>
            <person name="Salamov A."/>
            <person name="Lipzen A."/>
            <person name="Mereny Z."/>
            <person name="Hegedus B."/>
            <person name="Baldrian P."/>
            <person name="Stursova M."/>
            <person name="Weitz H."/>
            <person name="Taylor A."/>
            <person name="Grigoriev I.V."/>
            <person name="Nagy L.G."/>
            <person name="Martin F."/>
            <person name="Kauserud H."/>
        </authorList>
    </citation>
    <scope>NUCLEOTIDE SEQUENCE</scope>
    <source>
        <strain evidence="1">CBHHK188m</strain>
    </source>
</reference>
<protein>
    <submittedName>
        <fullName evidence="1">Uncharacterized protein</fullName>
    </submittedName>
</protein>
<dbReference type="Proteomes" id="UP001215280">
    <property type="component" value="Unassembled WGS sequence"/>
</dbReference>
<sequence length="223" mass="24869">MTDTSTGCLDVLLKCMNLETAAVSTTSSGIISEHPITILPHLRSLLFVMDWEKVEGDDYAERFFLPLELPALAGLQLFLQSRPLSSAYFLQFLLRSPDLRSLDLTLSDICSEDLIDVLRCTPALTYLRLCLCSCCIENSSLRGFSTARTIHWDSINGDFAEASLESMLRSRWWPVGQPPSSGSSQLCQQIARLKDVHISCARPSLRGLGRSMKKYTAGEICIW</sequence>
<evidence type="ECO:0000313" key="2">
    <source>
        <dbReference type="Proteomes" id="UP001215280"/>
    </source>
</evidence>
<organism evidence="1 2">
    <name type="scientific">Mycena maculata</name>
    <dbReference type="NCBI Taxonomy" id="230809"/>
    <lineage>
        <taxon>Eukaryota</taxon>
        <taxon>Fungi</taxon>
        <taxon>Dikarya</taxon>
        <taxon>Basidiomycota</taxon>
        <taxon>Agaricomycotina</taxon>
        <taxon>Agaricomycetes</taxon>
        <taxon>Agaricomycetidae</taxon>
        <taxon>Agaricales</taxon>
        <taxon>Marasmiineae</taxon>
        <taxon>Mycenaceae</taxon>
        <taxon>Mycena</taxon>
    </lineage>
</organism>
<keyword evidence="2" id="KW-1185">Reference proteome</keyword>
<comment type="caution">
    <text evidence="1">The sequence shown here is derived from an EMBL/GenBank/DDBJ whole genome shotgun (WGS) entry which is preliminary data.</text>
</comment>
<name>A0AAD7ISL0_9AGAR</name>
<dbReference type="InterPro" id="IPR032675">
    <property type="entry name" value="LRR_dom_sf"/>
</dbReference>